<evidence type="ECO:0000313" key="2">
    <source>
        <dbReference type="EMBL" id="API57782.1"/>
    </source>
</evidence>
<dbReference type="Proteomes" id="UP000183050">
    <property type="component" value="Plasmid unnamed8"/>
</dbReference>
<dbReference type="AlphaFoldDB" id="A0A1L3ZQ66"/>
<accession>A0A1L3ZQ66</accession>
<protein>
    <submittedName>
        <fullName evidence="2">Uncharacterized protein</fullName>
    </submittedName>
</protein>
<geneLocation type="plasmid" evidence="3">
    <name>unnamed8 sequence</name>
</geneLocation>
<sequence>MSDLELRQFHSFLEDLIDESFRTGRFSADKIVLRVVTEYPERLDNIRMHLNDLGLRALIRNNCRAKNRTSSVEPDMFGHYGLGKRVAVPYVDDHGKNRWDRKPRGELSFDDLDRIRERRDERPARASKDQKELEDIAKRAEPYRSLTESISQALAMAERDGR</sequence>
<dbReference type="RefSeq" id="WP_072642774.1">
    <property type="nucleotide sequence ID" value="NZ_CP018236.1"/>
</dbReference>
<dbReference type="EMBL" id="CP018236">
    <property type="protein sequence ID" value="API57782.1"/>
    <property type="molecule type" value="Genomic_DNA"/>
</dbReference>
<reference evidence="2 3" key="1">
    <citation type="submission" date="2016-11" db="EMBL/GenBank/DDBJ databases">
        <title>Rhizobium leguminosarum bv. viciae strain Vaf12 isolated from Vavilovia formosa root nodules from Russia, Dagestan.</title>
        <authorList>
            <person name="Kimeklis A."/>
        </authorList>
    </citation>
    <scope>NUCLEOTIDE SEQUENCE [LARGE SCALE GENOMIC DNA]</scope>
    <source>
        <strain evidence="2 3">Vaf-108</strain>
        <plasmid evidence="3">Plasmid unnamed8 sequence</plasmid>
    </source>
</reference>
<keyword evidence="2" id="KW-0614">Plasmid</keyword>
<organism evidence="2 3">
    <name type="scientific">Rhizobium leguminosarum</name>
    <dbReference type="NCBI Taxonomy" id="384"/>
    <lineage>
        <taxon>Bacteria</taxon>
        <taxon>Pseudomonadati</taxon>
        <taxon>Pseudomonadota</taxon>
        <taxon>Alphaproteobacteria</taxon>
        <taxon>Hyphomicrobiales</taxon>
        <taxon>Rhizobiaceae</taxon>
        <taxon>Rhizobium/Agrobacterium group</taxon>
        <taxon>Rhizobium</taxon>
    </lineage>
</organism>
<name>A0A1L3ZQ66_RHILE</name>
<feature type="region of interest" description="Disordered" evidence="1">
    <location>
        <begin position="118"/>
        <end position="142"/>
    </location>
</feature>
<evidence type="ECO:0000313" key="3">
    <source>
        <dbReference type="Proteomes" id="UP000183050"/>
    </source>
</evidence>
<evidence type="ECO:0000256" key="1">
    <source>
        <dbReference type="SAM" id="MobiDB-lite"/>
    </source>
</evidence>
<gene>
    <name evidence="2" type="ORF">BMW22_41745</name>
</gene>
<proteinExistence type="predicted"/>